<protein>
    <submittedName>
        <fullName evidence="3">Uncharacterized protein LOC111452277 isoform X1</fullName>
    </submittedName>
</protein>
<feature type="compositionally biased region" description="Basic and acidic residues" evidence="1">
    <location>
        <begin position="155"/>
        <end position="165"/>
    </location>
</feature>
<name>A0A6J1GAM0_CUCMO</name>
<dbReference type="GeneID" id="111452277"/>
<dbReference type="AlphaFoldDB" id="A0A6J1GAM0"/>
<organism evidence="2 3">
    <name type="scientific">Cucurbita moschata</name>
    <name type="common">Winter crookneck squash</name>
    <name type="synonym">Cucurbita pepo var. moschata</name>
    <dbReference type="NCBI Taxonomy" id="3662"/>
    <lineage>
        <taxon>Eukaryota</taxon>
        <taxon>Viridiplantae</taxon>
        <taxon>Streptophyta</taxon>
        <taxon>Embryophyta</taxon>
        <taxon>Tracheophyta</taxon>
        <taxon>Spermatophyta</taxon>
        <taxon>Magnoliopsida</taxon>
        <taxon>eudicotyledons</taxon>
        <taxon>Gunneridae</taxon>
        <taxon>Pentapetalae</taxon>
        <taxon>rosids</taxon>
        <taxon>fabids</taxon>
        <taxon>Cucurbitales</taxon>
        <taxon>Cucurbitaceae</taxon>
        <taxon>Cucurbiteae</taxon>
        <taxon>Cucurbita</taxon>
    </lineage>
</organism>
<gene>
    <name evidence="3" type="primary">LOC111452277</name>
</gene>
<keyword evidence="2" id="KW-1185">Reference proteome</keyword>
<evidence type="ECO:0000313" key="3">
    <source>
        <dbReference type="RefSeq" id="XP_022948679.1"/>
    </source>
</evidence>
<dbReference type="RefSeq" id="XP_022948679.1">
    <property type="nucleotide sequence ID" value="XM_023092911.1"/>
</dbReference>
<dbReference type="PANTHER" id="PTHR46741:SF4">
    <property type="entry name" value="FINGER FYVE DOMAIN PROTEIN, PUTATIVE (DUF1666)-RELATED"/>
    <property type="match status" value="1"/>
</dbReference>
<proteinExistence type="predicted"/>
<evidence type="ECO:0000256" key="1">
    <source>
        <dbReference type="SAM" id="MobiDB-lite"/>
    </source>
</evidence>
<dbReference type="PANTHER" id="PTHR46741">
    <property type="entry name" value="OS09G0413600 PROTEIN"/>
    <property type="match status" value="1"/>
</dbReference>
<dbReference type="Proteomes" id="UP000504609">
    <property type="component" value="Unplaced"/>
</dbReference>
<reference evidence="3" key="1">
    <citation type="submission" date="2025-08" db="UniProtKB">
        <authorList>
            <consortium name="RefSeq"/>
        </authorList>
    </citation>
    <scope>IDENTIFICATION</scope>
    <source>
        <tissue evidence="3">Young leaves</tissue>
    </source>
</reference>
<sequence length="536" mass="62077">MLPFANPLKFFLCNSIVSVLGALILNFFRYVSNIYRNLFNSESNSIDYGANDMDVGSVLAIHGNNTIPEAPTEPVYVLPSSNSSKFQLKPISQIHGFMEESQTTSCFVQQLFCDQTPCFDDGFIEQEQEHKYSVSNAESLVVNDWNEEENQESLEESKETESDEIEHQDLINQLKIELRHSRTGRLPTVLEEETEPEPESMRPMALKPLKNGGNFEQKEHFKEIHGLYKTYTDKMRKLDIFNTQTNYAIGFVKLKDPVFPNDGRKSSLKSLFSDMLRPGRADKGCLKLIKDIKRDMEMVYVGHLCLSWELLQWQHRKAKQLQQNDSQFSQVVNEFQLFCILIQRFIEDEPFNGPRIENYAKNRRLVRNLLQVPAIREDCVNNKNLSTISTADLVSIIEDSIRVFRELLQSDKDIGNSAIKFVFPQEHVHRIDTQNPFDAELMMIQVRTDLKKKEKRLKDMMRSGNCIVKKLQRMSEEGIARDELLIAEVELRLISRVVSMSRLTESQLIWCHKKLHQVKFVHGKVALEPSFLLFPC</sequence>
<dbReference type="KEGG" id="cmos:111452277"/>
<evidence type="ECO:0000313" key="2">
    <source>
        <dbReference type="Proteomes" id="UP000504609"/>
    </source>
</evidence>
<dbReference type="Pfam" id="PF07891">
    <property type="entry name" value="DUF1666"/>
    <property type="match status" value="1"/>
</dbReference>
<feature type="compositionally biased region" description="Acidic residues" evidence="1">
    <location>
        <begin position="145"/>
        <end position="154"/>
    </location>
</feature>
<feature type="region of interest" description="Disordered" evidence="1">
    <location>
        <begin position="145"/>
        <end position="165"/>
    </location>
</feature>
<dbReference type="InterPro" id="IPR012870">
    <property type="entry name" value="DUF1666"/>
</dbReference>
<accession>A0A6J1GAM0</accession>